<dbReference type="InterPro" id="IPR023631">
    <property type="entry name" value="Amidase_dom"/>
</dbReference>
<dbReference type="Gene3D" id="3.90.1300.10">
    <property type="entry name" value="Amidase signature (AS) domain"/>
    <property type="match status" value="1"/>
</dbReference>
<name>A0A4R4RU03_9ACTN</name>
<feature type="region of interest" description="Disordered" evidence="1">
    <location>
        <begin position="114"/>
        <end position="156"/>
    </location>
</feature>
<feature type="compositionally biased region" description="Basic residues" evidence="1">
    <location>
        <begin position="126"/>
        <end position="137"/>
    </location>
</feature>
<dbReference type="AlphaFoldDB" id="A0A4R4RU03"/>
<keyword evidence="4" id="KW-1185">Reference proteome</keyword>
<dbReference type="SUPFAM" id="SSF75304">
    <property type="entry name" value="Amidase signature (AS) enzymes"/>
    <property type="match status" value="1"/>
</dbReference>
<comment type="caution">
    <text evidence="3">The sequence shown here is derived from an EMBL/GenBank/DDBJ whole genome shotgun (WGS) entry which is preliminary data.</text>
</comment>
<feature type="domain" description="Amidase" evidence="2">
    <location>
        <begin position="15"/>
        <end position="92"/>
    </location>
</feature>
<evidence type="ECO:0000259" key="2">
    <source>
        <dbReference type="Pfam" id="PF01425"/>
    </source>
</evidence>
<reference evidence="3 4" key="1">
    <citation type="submission" date="2019-02" db="EMBL/GenBank/DDBJ databases">
        <title>Draft genome sequences of novel Actinobacteria.</title>
        <authorList>
            <person name="Sahin N."/>
            <person name="Ay H."/>
            <person name="Saygin H."/>
        </authorList>
    </citation>
    <scope>NUCLEOTIDE SEQUENCE [LARGE SCALE GENOMIC DNA]</scope>
    <source>
        <strain evidence="3 4">KC603</strain>
    </source>
</reference>
<dbReference type="InterPro" id="IPR036928">
    <property type="entry name" value="AS_sf"/>
</dbReference>
<feature type="region of interest" description="Disordered" evidence="1">
    <location>
        <begin position="170"/>
        <end position="192"/>
    </location>
</feature>
<dbReference type="RefSeq" id="WP_131982021.1">
    <property type="nucleotide sequence ID" value="NZ_SMKL01000018.1"/>
</dbReference>
<dbReference type="Pfam" id="PF01425">
    <property type="entry name" value="Amidase"/>
    <property type="match status" value="1"/>
</dbReference>
<organism evidence="3 4">
    <name type="scientific">Jiangella ureilytica</name>
    <dbReference type="NCBI Taxonomy" id="2530374"/>
    <lineage>
        <taxon>Bacteria</taxon>
        <taxon>Bacillati</taxon>
        <taxon>Actinomycetota</taxon>
        <taxon>Actinomycetes</taxon>
        <taxon>Jiangellales</taxon>
        <taxon>Jiangellaceae</taxon>
        <taxon>Jiangella</taxon>
    </lineage>
</organism>
<dbReference type="EMBL" id="SMKL01000018">
    <property type="protein sequence ID" value="TDC52013.1"/>
    <property type="molecule type" value="Genomic_DNA"/>
</dbReference>
<sequence>MGEQLRQPAVRFDDLTGQVLNADDADQNPSASSSGAGAAGAAALSMLTVDTETSGSIISPSGAHGLVGNRPTVGIVPAYGIGPISSSQDTAGRWIARSPMRPCTCSRWSAATRRTRPVMPPSSGRTGRRRSSARGGRRTTCPRSTSTSSRQTDRLQRHLRARVADGARFRRAGGGRRDHGRAPLDPVGDVPALPSGYQQHKAIDEYYRGLGANAPINSLEEEVAVNQVESDQALKFGNQNHANAAAAETEPGGPNETAYRAAMPIRRAAQWAAIDSMMNNQTPDDPSDDFLAILGSVPNGATAGTTQITIPMGYSTTRRRAQSVPIHGNAYSERNLIGVAYVIEQATRLRRPVSELNPSMYRCADTVPAPAYSERGSCNPDYESAMALAGSVPQLPFSLETETAQSLQARQAAGTLTAETLTRAYLARIAAANAEGPAVQRCVR</sequence>
<gene>
    <name evidence="3" type="ORF">E1212_10425</name>
</gene>
<feature type="compositionally biased region" description="Low complexity" evidence="1">
    <location>
        <begin position="138"/>
        <end position="150"/>
    </location>
</feature>
<evidence type="ECO:0000313" key="4">
    <source>
        <dbReference type="Proteomes" id="UP000295621"/>
    </source>
</evidence>
<evidence type="ECO:0000256" key="1">
    <source>
        <dbReference type="SAM" id="MobiDB-lite"/>
    </source>
</evidence>
<dbReference type="PANTHER" id="PTHR42678:SF34">
    <property type="entry name" value="OS04G0183300 PROTEIN"/>
    <property type="match status" value="1"/>
</dbReference>
<proteinExistence type="predicted"/>
<evidence type="ECO:0000313" key="3">
    <source>
        <dbReference type="EMBL" id="TDC52013.1"/>
    </source>
</evidence>
<protein>
    <recommendedName>
        <fullName evidence="2">Amidase domain-containing protein</fullName>
    </recommendedName>
</protein>
<dbReference type="Proteomes" id="UP000295621">
    <property type="component" value="Unassembled WGS sequence"/>
</dbReference>
<dbReference type="OrthoDB" id="9811471at2"/>
<dbReference type="PANTHER" id="PTHR42678">
    <property type="entry name" value="AMIDASE"/>
    <property type="match status" value="1"/>
</dbReference>
<accession>A0A4R4RU03</accession>